<dbReference type="OrthoDB" id="797232at2"/>
<proteinExistence type="predicted"/>
<dbReference type="InterPro" id="IPR025333">
    <property type="entry name" value="DUF4239"/>
</dbReference>
<keyword evidence="1" id="KW-0472">Membrane</keyword>
<dbReference type="EMBL" id="CP000250">
    <property type="protein sequence ID" value="ABD06707.1"/>
    <property type="molecule type" value="Genomic_DNA"/>
</dbReference>
<reference evidence="2 3" key="1">
    <citation type="submission" date="2006-01" db="EMBL/GenBank/DDBJ databases">
        <title>Complete sequence of Rhodopseudomonas palustris HaA2.</title>
        <authorList>
            <consortium name="US DOE Joint Genome Institute"/>
            <person name="Copeland A."/>
            <person name="Lucas S."/>
            <person name="Lapidus A."/>
            <person name="Barry K."/>
            <person name="Detter J.C."/>
            <person name="Glavina T."/>
            <person name="Hammon N."/>
            <person name="Israni S."/>
            <person name="Pitluck S."/>
            <person name="Chain P."/>
            <person name="Malfatti S."/>
            <person name="Shin M."/>
            <person name="Vergez L."/>
            <person name="Schmutz J."/>
            <person name="Larimer F."/>
            <person name="Land M."/>
            <person name="Hauser L."/>
            <person name="Pelletier D.A."/>
            <person name="Kyrpides N."/>
            <person name="Anderson I."/>
            <person name="Oda Y."/>
            <person name="Harwood C.S."/>
            <person name="Richardson P."/>
        </authorList>
    </citation>
    <scope>NUCLEOTIDE SEQUENCE [LARGE SCALE GENOMIC DNA]</scope>
    <source>
        <strain evidence="2 3">HaA2</strain>
    </source>
</reference>
<dbReference type="Proteomes" id="UP000008809">
    <property type="component" value="Chromosome"/>
</dbReference>
<organism evidence="2 3">
    <name type="scientific">Rhodopseudomonas palustris (strain HaA2)</name>
    <dbReference type="NCBI Taxonomy" id="316058"/>
    <lineage>
        <taxon>Bacteria</taxon>
        <taxon>Pseudomonadati</taxon>
        <taxon>Pseudomonadota</taxon>
        <taxon>Alphaproteobacteria</taxon>
        <taxon>Hyphomicrobiales</taxon>
        <taxon>Nitrobacteraceae</taxon>
        <taxon>Rhodopseudomonas</taxon>
    </lineage>
</organism>
<feature type="transmembrane region" description="Helical" evidence="1">
    <location>
        <begin position="187"/>
        <end position="206"/>
    </location>
</feature>
<accession>Q2IYK3</accession>
<feature type="transmembrane region" description="Helical" evidence="1">
    <location>
        <begin position="49"/>
        <end position="68"/>
    </location>
</feature>
<keyword evidence="3" id="KW-1185">Reference proteome</keyword>
<dbReference type="eggNOG" id="ENOG502Z87Z">
    <property type="taxonomic scope" value="Bacteria"/>
</dbReference>
<evidence type="ECO:0000313" key="3">
    <source>
        <dbReference type="Proteomes" id="UP000008809"/>
    </source>
</evidence>
<gene>
    <name evidence="2" type="ordered locus">RPB_1999</name>
</gene>
<protein>
    <recommendedName>
        <fullName evidence="4">DUF4239 domain-containing protein</fullName>
    </recommendedName>
</protein>
<sequence length="278" mass="29176">MIRAWLDLPTYGTFVTLALLYYGVALTLVVLTCASPLRGPVSKLNGVVAPFFSSVAVLFGLLTGFLGYDVTERNRQASRAVQAEAGELQNLYTLSVASVTDMRDIRIALKGYAASVLHDEWPAAHGESAPRTNAAYDTLLGELSDPAISRDASAAVHVAMLSAAVRVGTARNARLSLSTDRTSDLKWISVLLLGVITQVALTLVHLDKPRAMLAALTVFATGAIVALGMIALQEDPFGGVFRVSSTPIERLLSLSDTVAPPVAPAPAPATAPPSAAPK</sequence>
<dbReference type="Pfam" id="PF14023">
    <property type="entry name" value="Bestrophin-like"/>
    <property type="match status" value="1"/>
</dbReference>
<dbReference type="HOGENOM" id="CLU_090342_0_0_5"/>
<name>Q2IYK3_RHOP2</name>
<dbReference type="RefSeq" id="WP_011440895.1">
    <property type="nucleotide sequence ID" value="NC_007778.1"/>
</dbReference>
<dbReference type="AlphaFoldDB" id="Q2IYK3"/>
<evidence type="ECO:0000313" key="2">
    <source>
        <dbReference type="EMBL" id="ABD06707.1"/>
    </source>
</evidence>
<keyword evidence="1" id="KW-1133">Transmembrane helix</keyword>
<feature type="transmembrane region" description="Helical" evidence="1">
    <location>
        <begin position="12"/>
        <end position="37"/>
    </location>
</feature>
<dbReference type="STRING" id="316058.RPB_1999"/>
<dbReference type="KEGG" id="rpb:RPB_1999"/>
<evidence type="ECO:0000256" key="1">
    <source>
        <dbReference type="SAM" id="Phobius"/>
    </source>
</evidence>
<feature type="transmembrane region" description="Helical" evidence="1">
    <location>
        <begin position="212"/>
        <end position="232"/>
    </location>
</feature>
<keyword evidence="1" id="KW-0812">Transmembrane</keyword>
<evidence type="ECO:0008006" key="4">
    <source>
        <dbReference type="Google" id="ProtNLM"/>
    </source>
</evidence>